<protein>
    <submittedName>
        <fullName evidence="2">Uncharacterized protein</fullName>
    </submittedName>
</protein>
<gene>
    <name evidence="2" type="ORF">PPSC2_18415</name>
</gene>
<dbReference type="EMBL" id="CP002213">
    <property type="protein sequence ID" value="ADO57896.1"/>
    <property type="molecule type" value="Genomic_DNA"/>
</dbReference>
<keyword evidence="1" id="KW-0175">Coiled coil</keyword>
<organism evidence="2 3">
    <name type="scientific">Paenibacillus polymyxa (strain SC2)</name>
    <name type="common">Bacillus polymyxa</name>
    <dbReference type="NCBI Taxonomy" id="886882"/>
    <lineage>
        <taxon>Bacteria</taxon>
        <taxon>Bacillati</taxon>
        <taxon>Bacillota</taxon>
        <taxon>Bacilli</taxon>
        <taxon>Bacillales</taxon>
        <taxon>Paenibacillaceae</taxon>
        <taxon>Paenibacillus</taxon>
    </lineage>
</organism>
<evidence type="ECO:0000256" key="1">
    <source>
        <dbReference type="SAM" id="Coils"/>
    </source>
</evidence>
<proteinExistence type="predicted"/>
<accession>E3E5L9</accession>
<evidence type="ECO:0000313" key="3">
    <source>
        <dbReference type="Proteomes" id="UP000006868"/>
    </source>
</evidence>
<dbReference type="RefSeq" id="WP_013372475.1">
    <property type="nucleotide sequence ID" value="NC_014622.2"/>
</dbReference>
<dbReference type="PATRIC" id="fig|886882.15.peg.3944"/>
<dbReference type="AlphaFoldDB" id="E3E5L9"/>
<name>E3E5L9_PAEPS</name>
<reference evidence="2 3" key="1">
    <citation type="journal article" date="2011" name="J. Bacteriol.">
        <title>Complete genome sequence of Paenibacillus polymyxa SC2, a strain of plant growth-promoting Rhizobacterium with broad-spectrum antimicrobial activity.</title>
        <authorList>
            <person name="Ma M."/>
            <person name="Wang C."/>
            <person name="Ding Y."/>
            <person name="Li L."/>
            <person name="Shen D."/>
            <person name="Jiang X."/>
            <person name="Guan D."/>
            <person name="Cao F."/>
            <person name="Chen H."/>
            <person name="Feng R."/>
            <person name="Wang X."/>
            <person name="Ge Y."/>
            <person name="Yao L."/>
            <person name="Bing X."/>
            <person name="Yang X."/>
            <person name="Li J."/>
            <person name="Du B."/>
        </authorList>
    </citation>
    <scope>NUCLEOTIDE SEQUENCE [LARGE SCALE GENOMIC DNA]</scope>
    <source>
        <strain evidence="2 3">SC2</strain>
    </source>
</reference>
<evidence type="ECO:0000313" key="2">
    <source>
        <dbReference type="EMBL" id="ADO57896.1"/>
    </source>
</evidence>
<dbReference type="OrthoDB" id="9769353at2"/>
<dbReference type="HOGENOM" id="CLU_2701335_0_0_9"/>
<feature type="coiled-coil region" evidence="1">
    <location>
        <begin position="29"/>
        <end position="66"/>
    </location>
</feature>
<dbReference type="Proteomes" id="UP000006868">
    <property type="component" value="Chromosome"/>
</dbReference>
<dbReference type="KEGG" id="ppm:PPSC2_18415"/>
<sequence>MQQLKSDLKELVNLKLRNQIDEIIYNEETNRLSTKLNELRQQMLILEEEEDQNEKIKERVDEIIQVLALIDHC</sequence>